<comment type="caution">
    <text evidence="2">The sequence shown here is derived from an EMBL/GenBank/DDBJ whole genome shotgun (WGS) entry which is preliminary data.</text>
</comment>
<dbReference type="EMBL" id="LAZR01037605">
    <property type="protein sequence ID" value="KKL21773.1"/>
    <property type="molecule type" value="Genomic_DNA"/>
</dbReference>
<evidence type="ECO:0000256" key="1">
    <source>
        <dbReference type="SAM" id="Phobius"/>
    </source>
</evidence>
<keyword evidence="1" id="KW-1133">Transmembrane helix</keyword>
<feature type="transmembrane region" description="Helical" evidence="1">
    <location>
        <begin position="115"/>
        <end position="137"/>
    </location>
</feature>
<accession>A0A0F9ECP7</accession>
<gene>
    <name evidence="2" type="ORF">LCGC14_2442090</name>
</gene>
<organism evidence="2">
    <name type="scientific">marine sediment metagenome</name>
    <dbReference type="NCBI Taxonomy" id="412755"/>
    <lineage>
        <taxon>unclassified sequences</taxon>
        <taxon>metagenomes</taxon>
        <taxon>ecological metagenomes</taxon>
    </lineage>
</organism>
<keyword evidence="1" id="KW-0812">Transmembrane</keyword>
<feature type="transmembrane region" description="Helical" evidence="1">
    <location>
        <begin position="84"/>
        <end position="108"/>
    </location>
</feature>
<evidence type="ECO:0000313" key="2">
    <source>
        <dbReference type="EMBL" id="KKL21773.1"/>
    </source>
</evidence>
<keyword evidence="1" id="KW-0472">Membrane</keyword>
<reference evidence="2" key="1">
    <citation type="journal article" date="2015" name="Nature">
        <title>Complex archaea that bridge the gap between prokaryotes and eukaryotes.</title>
        <authorList>
            <person name="Spang A."/>
            <person name="Saw J.H."/>
            <person name="Jorgensen S.L."/>
            <person name="Zaremba-Niedzwiedzka K."/>
            <person name="Martijn J."/>
            <person name="Lind A.E."/>
            <person name="van Eijk R."/>
            <person name="Schleper C."/>
            <person name="Guy L."/>
            <person name="Ettema T.J."/>
        </authorList>
    </citation>
    <scope>NUCLEOTIDE SEQUENCE</scope>
</reference>
<evidence type="ECO:0008006" key="3">
    <source>
        <dbReference type="Google" id="ProtNLM"/>
    </source>
</evidence>
<protein>
    <recommendedName>
        <fullName evidence="3">Zinc-ribbon domain-containing protein</fullName>
    </recommendedName>
</protein>
<sequence>MKCPKCGTQNQENADFCSLCYHPFKSSSKKLERTHEKKENSQINIKKPPYNEPTKRVSILKKIFYNLKPSITKPTNWAFILNRIFYKIVAIFTSWISLIIISYFFMYFLKGDMGIMVVGAPFLAVAILVLLLLTFFLFFDLVVFAYYGIIVTINRAIALKPRRKK</sequence>
<dbReference type="AlphaFoldDB" id="A0A0F9ECP7"/>
<name>A0A0F9ECP7_9ZZZZ</name>
<proteinExistence type="predicted"/>